<dbReference type="RefSeq" id="WP_310114822.1">
    <property type="nucleotide sequence ID" value="NZ_JAVDTN010000032.1"/>
</dbReference>
<proteinExistence type="predicted"/>
<dbReference type="GeneID" id="97424664"/>
<dbReference type="AlphaFoldDB" id="A0AAW8NBZ8"/>
<reference evidence="1" key="1">
    <citation type="submission" date="2023-07" db="EMBL/GenBank/DDBJ databases">
        <title>Sorghum-associated microbial communities from plants grown in Nebraska, USA.</title>
        <authorList>
            <person name="Schachtman D."/>
        </authorList>
    </citation>
    <scope>NUCLEOTIDE SEQUENCE</scope>
    <source>
        <strain evidence="1">BE261</strain>
    </source>
</reference>
<accession>A0AAW8NBZ8</accession>
<protein>
    <submittedName>
        <fullName evidence="1">Uncharacterized protein</fullName>
    </submittedName>
</protein>
<sequence>MSLSNEIRDYMLSIGAVRHGHTGGDHIKWSLPNGQKYFTSLTPSDSRALLNIKSETRRMLGLTSEGGKKAASYSKKDACSGFSMEAVRKEQQHSAAIREITGRATAAIKRIDALLIEAQRNRDQREGEWLVEQYMAHKATLERYYQPVPALTCKSNAVMAMA</sequence>
<name>A0AAW8NBZ8_PSEOX</name>
<dbReference type="EMBL" id="JAVDWN010000010">
    <property type="protein sequence ID" value="MDR7164817.1"/>
    <property type="molecule type" value="Genomic_DNA"/>
</dbReference>
<comment type="caution">
    <text evidence="1">The sequence shown here is derived from an EMBL/GenBank/DDBJ whole genome shotgun (WGS) entry which is preliminary data.</text>
</comment>
<organism evidence="1 2">
    <name type="scientific">Pseudarthrobacter oxydans</name>
    <name type="common">Arthrobacter oxydans</name>
    <dbReference type="NCBI Taxonomy" id="1671"/>
    <lineage>
        <taxon>Bacteria</taxon>
        <taxon>Bacillati</taxon>
        <taxon>Actinomycetota</taxon>
        <taxon>Actinomycetes</taxon>
        <taxon>Micrococcales</taxon>
        <taxon>Micrococcaceae</taxon>
        <taxon>Pseudarthrobacter</taxon>
    </lineage>
</organism>
<dbReference type="Proteomes" id="UP001262032">
    <property type="component" value="Unassembled WGS sequence"/>
</dbReference>
<evidence type="ECO:0000313" key="2">
    <source>
        <dbReference type="Proteomes" id="UP001262032"/>
    </source>
</evidence>
<evidence type="ECO:0000313" key="1">
    <source>
        <dbReference type="EMBL" id="MDR7164817.1"/>
    </source>
</evidence>
<gene>
    <name evidence="1" type="ORF">J2X12_002855</name>
</gene>